<reference evidence="3" key="1">
    <citation type="submission" date="2022-01" db="EMBL/GenBank/DDBJ databases">
        <authorList>
            <person name="King R."/>
        </authorList>
    </citation>
    <scope>NUCLEOTIDE SEQUENCE</scope>
</reference>
<dbReference type="EMBL" id="OU895879">
    <property type="protein sequence ID" value="CAH1726839.1"/>
    <property type="molecule type" value="Genomic_DNA"/>
</dbReference>
<feature type="compositionally biased region" description="Low complexity" evidence="2">
    <location>
        <begin position="887"/>
        <end position="900"/>
    </location>
</feature>
<proteinExistence type="predicted"/>
<sequence length="1194" mass="132537">MEINNIDDSKNKFPATNVSHSLPLMTDLLALESGMDVLPRTPAHGPYHHNNLVHHHHNYHHHTDQTKSLQELQNEVGALLEFRDLVIETFPDLKHKMASSSANSTITGLQSSSIISRREWEPGIRVRRKLNSNYSKEGSGEIQSSSLLIRSRSNSHSGKKEPKSGEGNGSVIQDSGFSTETSSSKEAHSASSTAGSAGVQGNNISSALTARLTSNPTSSNSDNELWNLLDVIHRRTSRLADESNQKFNNNNNNHSNTGQSSTAVNSSSSFQSQLNYMKKDDVQKLRNERDHLMDKMGDMEAEVLASLIKESKLQDQINELRQTKAELETQLKFALGQKSELSRLRDINLLFDDSPNSQNDNKLNRPKTEDIQSNVVVSPIVKNRTSSSSSSSSSTTTFQPIPIKPQITNKEIQKSSINDDHLTLSTSSSCVVKQMKDELNAIGRLDGLISNPNSKLNKIRVPDSKKIAAILLETNIIELQRHLLTITVQNQVLQQKLEQATKSKILLIKKLDKSKEDVEDLKFTVEERNIELEGARAQIRVMEAKLLAARCDVSPEHQSSSSSTTTRLSRDGITVMHTSTPIQRHIQPTTISTPSMKAMIPLAMDDLFQHSSSTESAHDQQERDMTTSKCPETPRRTKPSKIPLPGSTKTAVNFSTKPPSGRAISAGPPSANRSLTKSTSSLYAASGFRAGGPSSLTKKDLSLNRPDSVHSLRNSNSMDGNKTQQQANRNSSSSIPISQSNSTNVSNKLVATASPTLIAAYGNATIVNIPSSSPNKFVTSSQSPVLRPKRDSLTTRVKNLDSLSRLQSSSSSGTLSANGIGGNAISTPRLNNNSNCNNNQNVVTNGTNNNNNNRKYTALPVRRMSNVSVRDANTIDHQHHIHHHNDNSSSANGNSDANSGKVHYLNLKYNNDIGQNNNKHVQSNVMEKSSTTLSINSALELEVENARKKFEAPIQLRSRDLICEYLQKSIIKVPDILKPQQNHNKHLQHHCHNETFSASVDVDINDIDLAYKHPMVIAEELEHGGREALAFDSLKKINHLADNSSIIIPQYKQEVWKNPERPHLIGKVTPNIARTWKQLSSTMNHFSEYEKQEEEDKQSYVLFVRKPFNFSASDSHENVFAVNKIHHLAESEKFYDSIEEYNDDYEEEIDDIDYNLDYEDGNMTCGGEMMADETDSLEMRRCGKDDVIVWSIES</sequence>
<keyword evidence="4" id="KW-1185">Reference proteome</keyword>
<feature type="compositionally biased region" description="Basic and acidic residues" evidence="2">
    <location>
        <begin position="697"/>
        <end position="710"/>
    </location>
</feature>
<feature type="region of interest" description="Disordered" evidence="2">
    <location>
        <begin position="134"/>
        <end position="200"/>
    </location>
</feature>
<protein>
    <submittedName>
        <fullName evidence="3">Uncharacterized protein</fullName>
    </submittedName>
</protein>
<feature type="compositionally biased region" description="Low complexity" evidence="2">
    <location>
        <begin position="730"/>
        <end position="742"/>
    </location>
</feature>
<accession>A0A9P0J4G7</accession>
<feature type="region of interest" description="Disordered" evidence="2">
    <location>
        <begin position="242"/>
        <end position="270"/>
    </location>
</feature>
<feature type="region of interest" description="Disordered" evidence="2">
    <location>
        <begin position="769"/>
        <end position="789"/>
    </location>
</feature>
<gene>
    <name evidence="3" type="ORF">CHIRRI_LOCUS9128</name>
</gene>
<evidence type="ECO:0000256" key="1">
    <source>
        <dbReference type="SAM" id="Coils"/>
    </source>
</evidence>
<evidence type="ECO:0000313" key="3">
    <source>
        <dbReference type="EMBL" id="CAH1726839.1"/>
    </source>
</evidence>
<feature type="compositionally biased region" description="Polar residues" evidence="2">
    <location>
        <begin position="671"/>
        <end position="683"/>
    </location>
</feature>
<feature type="compositionally biased region" description="Polar residues" evidence="2">
    <location>
        <begin position="769"/>
        <end position="784"/>
    </location>
</feature>
<feature type="compositionally biased region" description="Polar residues" evidence="2">
    <location>
        <begin position="711"/>
        <end position="729"/>
    </location>
</feature>
<organism evidence="3 4">
    <name type="scientific">Chironomus riparius</name>
    <dbReference type="NCBI Taxonomy" id="315576"/>
    <lineage>
        <taxon>Eukaryota</taxon>
        <taxon>Metazoa</taxon>
        <taxon>Ecdysozoa</taxon>
        <taxon>Arthropoda</taxon>
        <taxon>Hexapoda</taxon>
        <taxon>Insecta</taxon>
        <taxon>Pterygota</taxon>
        <taxon>Neoptera</taxon>
        <taxon>Endopterygota</taxon>
        <taxon>Diptera</taxon>
        <taxon>Nematocera</taxon>
        <taxon>Chironomoidea</taxon>
        <taxon>Chironomidae</taxon>
        <taxon>Chironominae</taxon>
        <taxon>Chironomus</taxon>
    </lineage>
</organism>
<evidence type="ECO:0000313" key="4">
    <source>
        <dbReference type="Proteomes" id="UP001153620"/>
    </source>
</evidence>
<dbReference type="Proteomes" id="UP001153620">
    <property type="component" value="Chromosome 3"/>
</dbReference>
<reference evidence="3" key="2">
    <citation type="submission" date="2022-10" db="EMBL/GenBank/DDBJ databases">
        <authorList>
            <consortium name="ENA_rothamsted_submissions"/>
            <consortium name="culmorum"/>
            <person name="King R."/>
        </authorList>
    </citation>
    <scope>NUCLEOTIDE SEQUENCE</scope>
</reference>
<feature type="compositionally biased region" description="Low complexity" evidence="2">
    <location>
        <begin position="831"/>
        <end position="853"/>
    </location>
</feature>
<keyword evidence="1" id="KW-0175">Coiled coil</keyword>
<feature type="region of interest" description="Disordered" evidence="2">
    <location>
        <begin position="830"/>
        <end position="855"/>
    </location>
</feature>
<feature type="region of interest" description="Disordered" evidence="2">
    <location>
        <begin position="879"/>
        <end position="900"/>
    </location>
</feature>
<evidence type="ECO:0000256" key="2">
    <source>
        <dbReference type="SAM" id="MobiDB-lite"/>
    </source>
</evidence>
<feature type="compositionally biased region" description="Polar residues" evidence="2">
    <location>
        <begin position="254"/>
        <end position="270"/>
    </location>
</feature>
<name>A0A9P0J4G7_9DIPT</name>
<feature type="compositionally biased region" description="Polar residues" evidence="2">
    <location>
        <begin position="647"/>
        <end position="658"/>
    </location>
</feature>
<feature type="region of interest" description="Disordered" evidence="2">
    <location>
        <begin position="611"/>
        <end position="743"/>
    </location>
</feature>
<feature type="region of interest" description="Disordered" evidence="2">
    <location>
        <begin position="351"/>
        <end position="405"/>
    </location>
</feature>
<feature type="region of interest" description="Disordered" evidence="2">
    <location>
        <begin position="551"/>
        <end position="578"/>
    </location>
</feature>
<feature type="compositionally biased region" description="Low complexity" evidence="2">
    <location>
        <begin position="385"/>
        <end position="397"/>
    </location>
</feature>
<dbReference type="AlphaFoldDB" id="A0A9P0J4G7"/>
<feature type="coiled-coil region" evidence="1">
    <location>
        <begin position="282"/>
        <end position="344"/>
    </location>
</feature>
<feature type="compositionally biased region" description="Basic and acidic residues" evidence="2">
    <location>
        <begin position="616"/>
        <end position="626"/>
    </location>
</feature>
<feature type="compositionally biased region" description="Low complexity" evidence="2">
    <location>
        <begin position="144"/>
        <end position="156"/>
    </location>
</feature>